<reference evidence="4 5" key="1">
    <citation type="submission" date="2024-09" db="EMBL/GenBank/DDBJ databases">
        <authorList>
            <person name="Sun Q."/>
            <person name="Mori K."/>
        </authorList>
    </citation>
    <scope>NUCLEOTIDE SEQUENCE [LARGE SCALE GENOMIC DNA]</scope>
    <source>
        <strain evidence="4 5">CCM 7765</strain>
    </source>
</reference>
<dbReference type="SMART" id="SM00448">
    <property type="entry name" value="REC"/>
    <property type="match status" value="1"/>
</dbReference>
<dbReference type="Pfam" id="PF00072">
    <property type="entry name" value="Response_reg"/>
    <property type="match status" value="1"/>
</dbReference>
<accession>A0ABV6HLL4</accession>
<proteinExistence type="predicted"/>
<dbReference type="PROSITE" id="PS50110">
    <property type="entry name" value="RESPONSE_REGULATORY"/>
    <property type="match status" value="1"/>
</dbReference>
<dbReference type="SUPFAM" id="SSF52172">
    <property type="entry name" value="CheY-like"/>
    <property type="match status" value="1"/>
</dbReference>
<name>A0ABV6HLL4_9SPHI</name>
<protein>
    <submittedName>
        <fullName evidence="4">Response regulator</fullName>
    </submittedName>
</protein>
<dbReference type="InterPro" id="IPR050595">
    <property type="entry name" value="Bact_response_regulator"/>
</dbReference>
<keyword evidence="5" id="KW-1185">Reference proteome</keyword>
<evidence type="ECO:0000256" key="1">
    <source>
        <dbReference type="ARBA" id="ARBA00022553"/>
    </source>
</evidence>
<keyword evidence="1 2" id="KW-0597">Phosphoprotein</keyword>
<feature type="domain" description="Response regulatory" evidence="3">
    <location>
        <begin position="4"/>
        <end position="117"/>
    </location>
</feature>
<dbReference type="CDD" id="cd00156">
    <property type="entry name" value="REC"/>
    <property type="match status" value="1"/>
</dbReference>
<dbReference type="PANTHER" id="PTHR44591">
    <property type="entry name" value="STRESS RESPONSE REGULATOR PROTEIN 1"/>
    <property type="match status" value="1"/>
</dbReference>
<dbReference type="EMBL" id="JBHLWO010000002">
    <property type="protein sequence ID" value="MFC0319484.1"/>
    <property type="molecule type" value="Genomic_DNA"/>
</dbReference>
<dbReference type="InterPro" id="IPR011006">
    <property type="entry name" value="CheY-like_superfamily"/>
</dbReference>
<comment type="caution">
    <text evidence="4">The sequence shown here is derived from an EMBL/GenBank/DDBJ whole genome shotgun (WGS) entry which is preliminary data.</text>
</comment>
<evidence type="ECO:0000313" key="5">
    <source>
        <dbReference type="Proteomes" id="UP001589774"/>
    </source>
</evidence>
<evidence type="ECO:0000313" key="4">
    <source>
        <dbReference type="EMBL" id="MFC0319484.1"/>
    </source>
</evidence>
<evidence type="ECO:0000259" key="3">
    <source>
        <dbReference type="PROSITE" id="PS50110"/>
    </source>
</evidence>
<organism evidence="4 5">
    <name type="scientific">Olivibacter oleidegradans</name>
    <dbReference type="NCBI Taxonomy" id="760123"/>
    <lineage>
        <taxon>Bacteria</taxon>
        <taxon>Pseudomonadati</taxon>
        <taxon>Bacteroidota</taxon>
        <taxon>Sphingobacteriia</taxon>
        <taxon>Sphingobacteriales</taxon>
        <taxon>Sphingobacteriaceae</taxon>
        <taxon>Olivibacter</taxon>
    </lineage>
</organism>
<dbReference type="PANTHER" id="PTHR44591:SF3">
    <property type="entry name" value="RESPONSE REGULATORY DOMAIN-CONTAINING PROTEIN"/>
    <property type="match status" value="1"/>
</dbReference>
<dbReference type="Proteomes" id="UP001589774">
    <property type="component" value="Unassembled WGS sequence"/>
</dbReference>
<sequence>MKKLIYILEDESDIRDILSIFLSEYAEVKTFGNIKSFKEAMLAVIPHLFLLDINLPDGNGLELATDISKNQLAKNKPIVIMSAHAKGDDLQKRKEISAFISKPFDLSQMEQKVVELLEAS</sequence>
<dbReference type="Gene3D" id="3.40.50.2300">
    <property type="match status" value="1"/>
</dbReference>
<gene>
    <name evidence="4" type="ORF">ACFFI0_14280</name>
</gene>
<dbReference type="InterPro" id="IPR001789">
    <property type="entry name" value="Sig_transdc_resp-reg_receiver"/>
</dbReference>
<feature type="modified residue" description="4-aspartylphosphate" evidence="2">
    <location>
        <position position="52"/>
    </location>
</feature>
<dbReference type="RefSeq" id="WP_013667037.1">
    <property type="nucleotide sequence ID" value="NZ_JBHLWO010000002.1"/>
</dbReference>
<evidence type="ECO:0000256" key="2">
    <source>
        <dbReference type="PROSITE-ProRule" id="PRU00169"/>
    </source>
</evidence>